<keyword evidence="1" id="KW-0233">DNA recombination</keyword>
<evidence type="ECO:0000313" key="3">
    <source>
        <dbReference type="EMBL" id="ROT90765.1"/>
    </source>
</evidence>
<dbReference type="InterPro" id="IPR051917">
    <property type="entry name" value="Transposase-Integrase"/>
</dbReference>
<dbReference type="EMBL" id="QIBW01000004">
    <property type="protein sequence ID" value="ROT90765.1"/>
    <property type="molecule type" value="Genomic_DNA"/>
</dbReference>
<dbReference type="Proteomes" id="UP000285258">
    <property type="component" value="Unassembled WGS sequence"/>
</dbReference>
<dbReference type="PANTHER" id="PTHR10948">
    <property type="entry name" value="TRANSPOSASE"/>
    <property type="match status" value="1"/>
</dbReference>
<dbReference type="SUPFAM" id="SSF53098">
    <property type="entry name" value="Ribonuclease H-like"/>
    <property type="match status" value="1"/>
</dbReference>
<evidence type="ECO:0000259" key="2">
    <source>
        <dbReference type="Pfam" id="PF13936"/>
    </source>
</evidence>
<dbReference type="InterPro" id="IPR012337">
    <property type="entry name" value="RNaseH-like_sf"/>
</dbReference>
<gene>
    <name evidence="3" type="ORF">DMP12_04500</name>
</gene>
<protein>
    <submittedName>
        <fullName evidence="3">IS30 family transposase</fullName>
    </submittedName>
</protein>
<dbReference type="InterPro" id="IPR053392">
    <property type="entry name" value="Transposase_IS30-like"/>
</dbReference>
<dbReference type="GO" id="GO:0004803">
    <property type="term" value="F:transposase activity"/>
    <property type="evidence" value="ECO:0007669"/>
    <property type="project" value="TreeGrafter"/>
</dbReference>
<dbReference type="GO" id="GO:0005829">
    <property type="term" value="C:cytosol"/>
    <property type="evidence" value="ECO:0007669"/>
    <property type="project" value="TreeGrafter"/>
</dbReference>
<sequence length="439" mass="50154">MPDTGRNAQIGIDDRLHIERGIARKDSMSKIAREIGASPSSVIREIKRNRVPESSRYLVAQARNICLRARLCKKAGLCDNGCMMFCRNCQGGKCNELCSDFLADPCPMLEKPPYCCNECANRYGHGCDHPYMFYDPYMANELAKKRRSESRAGIDCTEEELERINFIVTPLVHQGQSPEHVWASHAQELSITPRTYRNYVEAGIVDVINFHLPKRNRYKPRKKKDGPKEEAPSMEGHLYEDFLALPEEKRAKAVQMDCVEGRQGEVPAILTLTFPLLEFQVLMYLERKDQIHVKLAIDQIQSLLGDSFAELFEVILTDRGSEFKDHQKIEYGKNGVKRCSVYYCDPQRSDQKGFCERNHAELRRIIPKGTSLRKFEKTDMAVLGSHLNSYLRPRLNYTSPISNARKAGLGELVDGLSYALLEPDEVVMRPYLIKDILAR</sequence>
<comment type="caution">
    <text evidence="3">The sequence shown here is derived from an EMBL/GenBank/DDBJ whole genome shotgun (WGS) entry which is preliminary data.</text>
</comment>
<accession>A0A423ULN2</accession>
<dbReference type="GO" id="GO:0006310">
    <property type="term" value="P:DNA recombination"/>
    <property type="evidence" value="ECO:0007669"/>
    <property type="project" value="UniProtKB-KW"/>
</dbReference>
<organism evidence="3 4">
    <name type="scientific">Gordonibacter urolithinfaciens</name>
    <dbReference type="NCBI Taxonomy" id="1335613"/>
    <lineage>
        <taxon>Bacteria</taxon>
        <taxon>Bacillati</taxon>
        <taxon>Actinomycetota</taxon>
        <taxon>Coriobacteriia</taxon>
        <taxon>Eggerthellales</taxon>
        <taxon>Eggerthellaceae</taxon>
        <taxon>Gordonibacter</taxon>
    </lineage>
</organism>
<feature type="domain" description="Transposase IS30-like HTH" evidence="2">
    <location>
        <begin position="9"/>
        <end position="49"/>
    </location>
</feature>
<dbReference type="RefSeq" id="WP_096227085.1">
    <property type="nucleotide sequence ID" value="NZ_QIBW01000004.1"/>
</dbReference>
<dbReference type="GO" id="GO:0032196">
    <property type="term" value="P:transposition"/>
    <property type="evidence" value="ECO:0007669"/>
    <property type="project" value="TreeGrafter"/>
</dbReference>
<reference evidence="4" key="1">
    <citation type="submission" date="2018-05" db="EMBL/GenBank/DDBJ databases">
        <title>Genome Sequencing of selected type strains of the family Eggerthellaceae.</title>
        <authorList>
            <person name="Danylec N."/>
            <person name="Stoll D.A."/>
            <person name="Doetsch A."/>
            <person name="Huch M."/>
        </authorList>
    </citation>
    <scope>NUCLEOTIDE SEQUENCE [LARGE SCALE GENOMIC DNA]</scope>
    <source>
        <strain evidence="4">DSM 27213</strain>
    </source>
</reference>
<name>A0A423ULN2_9ACTN</name>
<dbReference type="InterPro" id="IPR025246">
    <property type="entry name" value="IS30-like_HTH"/>
</dbReference>
<dbReference type="NCBIfam" id="NF033563">
    <property type="entry name" value="transpos_IS30"/>
    <property type="match status" value="1"/>
</dbReference>
<proteinExistence type="predicted"/>
<dbReference type="Pfam" id="PF13936">
    <property type="entry name" value="HTH_38"/>
    <property type="match status" value="1"/>
</dbReference>
<dbReference type="PANTHER" id="PTHR10948:SF23">
    <property type="entry name" value="TRANSPOSASE INSI FOR INSERTION SEQUENCE ELEMENT IS30A-RELATED"/>
    <property type="match status" value="1"/>
</dbReference>
<evidence type="ECO:0000256" key="1">
    <source>
        <dbReference type="ARBA" id="ARBA00023172"/>
    </source>
</evidence>
<evidence type="ECO:0000313" key="4">
    <source>
        <dbReference type="Proteomes" id="UP000285258"/>
    </source>
</evidence>
<dbReference type="AlphaFoldDB" id="A0A423ULN2"/>